<dbReference type="AlphaFoldDB" id="A0A381R0N6"/>
<protein>
    <submittedName>
        <fullName evidence="1">Uncharacterized protein</fullName>
    </submittedName>
</protein>
<name>A0A381R0N6_9ZZZZ</name>
<evidence type="ECO:0000313" key="1">
    <source>
        <dbReference type="EMBL" id="SUZ84388.1"/>
    </source>
</evidence>
<sequence length="34" mass="3815">MSFGCLIRAKIFNFSRVVTIDLQAILTKDCPSII</sequence>
<organism evidence="1">
    <name type="scientific">marine metagenome</name>
    <dbReference type="NCBI Taxonomy" id="408172"/>
    <lineage>
        <taxon>unclassified sequences</taxon>
        <taxon>metagenomes</taxon>
        <taxon>ecological metagenomes</taxon>
    </lineage>
</organism>
<accession>A0A381R0N6</accession>
<dbReference type="EMBL" id="UINC01001593">
    <property type="protein sequence ID" value="SUZ84388.1"/>
    <property type="molecule type" value="Genomic_DNA"/>
</dbReference>
<gene>
    <name evidence="1" type="ORF">METZ01_LOCUS37242</name>
</gene>
<proteinExistence type="predicted"/>
<reference evidence="1" key="1">
    <citation type="submission" date="2018-05" db="EMBL/GenBank/DDBJ databases">
        <authorList>
            <person name="Lanie J.A."/>
            <person name="Ng W.-L."/>
            <person name="Kazmierczak K.M."/>
            <person name="Andrzejewski T.M."/>
            <person name="Davidsen T.M."/>
            <person name="Wayne K.J."/>
            <person name="Tettelin H."/>
            <person name="Glass J.I."/>
            <person name="Rusch D."/>
            <person name="Podicherti R."/>
            <person name="Tsui H.-C.T."/>
            <person name="Winkler M.E."/>
        </authorList>
    </citation>
    <scope>NUCLEOTIDE SEQUENCE</scope>
</reference>